<dbReference type="InterPro" id="IPR025018">
    <property type="entry name" value="DUF3953"/>
</dbReference>
<keyword evidence="1" id="KW-0472">Membrane</keyword>
<gene>
    <name evidence="2" type="ORF">FFV09_22300</name>
</gene>
<evidence type="ECO:0000313" key="2">
    <source>
        <dbReference type="EMBL" id="QDH23355.1"/>
    </source>
</evidence>
<evidence type="ECO:0000313" key="3">
    <source>
        <dbReference type="Proteomes" id="UP000316968"/>
    </source>
</evidence>
<evidence type="ECO:0000256" key="1">
    <source>
        <dbReference type="SAM" id="Phobius"/>
    </source>
</evidence>
<dbReference type="AlphaFoldDB" id="A0A4Y6V4Y7"/>
<keyword evidence="1" id="KW-0812">Transmembrane</keyword>
<feature type="transmembrane region" description="Helical" evidence="1">
    <location>
        <begin position="59"/>
        <end position="80"/>
    </location>
</feature>
<dbReference type="RefSeq" id="WP_141449892.1">
    <property type="nucleotide sequence ID" value="NZ_CP041217.1"/>
</dbReference>
<dbReference type="EMBL" id="CP041217">
    <property type="protein sequence ID" value="QDH23355.1"/>
    <property type="molecule type" value="Genomic_DNA"/>
</dbReference>
<feature type="transmembrane region" description="Helical" evidence="1">
    <location>
        <begin position="7"/>
        <end position="27"/>
    </location>
</feature>
<feature type="transmembrane region" description="Helical" evidence="1">
    <location>
        <begin position="33"/>
        <end position="50"/>
    </location>
</feature>
<protein>
    <submittedName>
        <fullName evidence="2">DUF3953 domain-containing protein</fullName>
    </submittedName>
</protein>
<keyword evidence="3" id="KW-1185">Reference proteome</keyword>
<name>A0A4Y6V4Y7_SACBS</name>
<reference evidence="2 3" key="1">
    <citation type="submission" date="2019-06" db="EMBL/GenBank/DDBJ databases">
        <title>Saccharibacillus brassicae sp. nov., an endophytic bacterium isolated from Chinese cabbage seeds (Brassica pekinensis).</title>
        <authorList>
            <person name="Jiang L."/>
            <person name="Lee J."/>
            <person name="Kim S.W."/>
        </authorList>
    </citation>
    <scope>NUCLEOTIDE SEQUENCE [LARGE SCALE GENOMIC DNA]</scope>
    <source>
        <strain evidence="3">KCTC 43072 / ATSA2</strain>
    </source>
</reference>
<sequence length="81" mass="9018">MTRKKTWFALKLFCAALTIIVALFGLITQNFSATPVMFVFLGLMAIAMAFDERGKNRRGYFALSMLTGLFALIVGLCTLIF</sequence>
<accession>A0A4Y6V4Y7</accession>
<organism evidence="2 3">
    <name type="scientific">Saccharibacillus brassicae</name>
    <dbReference type="NCBI Taxonomy" id="2583377"/>
    <lineage>
        <taxon>Bacteria</taxon>
        <taxon>Bacillati</taxon>
        <taxon>Bacillota</taxon>
        <taxon>Bacilli</taxon>
        <taxon>Bacillales</taxon>
        <taxon>Paenibacillaceae</taxon>
        <taxon>Saccharibacillus</taxon>
    </lineage>
</organism>
<proteinExistence type="predicted"/>
<dbReference type="Pfam" id="PF13129">
    <property type="entry name" value="DUF3953"/>
    <property type="match status" value="1"/>
</dbReference>
<keyword evidence="1" id="KW-1133">Transmembrane helix</keyword>
<dbReference type="Proteomes" id="UP000316968">
    <property type="component" value="Chromosome"/>
</dbReference>
<dbReference type="KEGG" id="saca:FFV09_22300"/>